<dbReference type="AlphaFoldDB" id="F2KPB3"/>
<proteinExistence type="predicted"/>
<evidence type="ECO:0008006" key="3">
    <source>
        <dbReference type="Google" id="ProtNLM"/>
    </source>
</evidence>
<dbReference type="EMBL" id="CP002588">
    <property type="protein sequence ID" value="AEA47517.1"/>
    <property type="molecule type" value="Genomic_DNA"/>
</dbReference>
<accession>F2KPB3</accession>
<dbReference type="RefSeq" id="WP_013684178.1">
    <property type="nucleotide sequence ID" value="NC_015320.1"/>
</dbReference>
<reference evidence="1 2" key="1">
    <citation type="submission" date="2011-03" db="EMBL/GenBank/DDBJ databases">
        <title>The complete genome of Archaeoglobus veneficus SNP6.</title>
        <authorList>
            <consortium name="US DOE Joint Genome Institute (JGI-PGF)"/>
            <person name="Lucas S."/>
            <person name="Copeland A."/>
            <person name="Lapidus A."/>
            <person name="Bruce D."/>
            <person name="Goodwin L."/>
            <person name="Pitluck S."/>
            <person name="Kyrpides N."/>
            <person name="Mavromatis K."/>
            <person name="Pagani I."/>
            <person name="Ivanova N."/>
            <person name="Mikhailova N."/>
            <person name="Lu M."/>
            <person name="Detter J.C."/>
            <person name="Tapia R."/>
            <person name="Han C."/>
            <person name="Land M."/>
            <person name="Hauser L."/>
            <person name="Markowitz V."/>
            <person name="Cheng J.-F."/>
            <person name="Hugenholtz P."/>
            <person name="Woyke T."/>
            <person name="Wu D."/>
            <person name="Spring S."/>
            <person name="Brambilla E."/>
            <person name="Klenk H.-P."/>
            <person name="Eisen J.A."/>
        </authorList>
    </citation>
    <scope>NUCLEOTIDE SEQUENCE [LARGE SCALE GENOMIC DNA]</scope>
    <source>
        <strain>SNP6</strain>
    </source>
</reference>
<evidence type="ECO:0000313" key="1">
    <source>
        <dbReference type="EMBL" id="AEA47517.1"/>
    </source>
</evidence>
<dbReference type="HOGENOM" id="CLU_3112864_0_0_2"/>
<keyword evidence="2" id="KW-1185">Reference proteome</keyword>
<name>F2KPB3_ARCVS</name>
<dbReference type="STRING" id="693661.Arcve_1515"/>
<dbReference type="KEGG" id="ave:Arcve_1515"/>
<dbReference type="GeneID" id="43002850"/>
<evidence type="ECO:0000313" key="2">
    <source>
        <dbReference type="Proteomes" id="UP000008136"/>
    </source>
</evidence>
<dbReference type="OrthoDB" id="86086at2157"/>
<protein>
    <recommendedName>
        <fullName evidence="3">IS1 family transposase</fullName>
    </recommendedName>
</protein>
<sequence>MSNEVRCPRCCSRNVESYGTKLIEFGKWRRGAKEYLCKDCEKRFWVQTSD</sequence>
<gene>
    <name evidence="1" type="ordered locus">Arcve_1515</name>
</gene>
<organism evidence="1 2">
    <name type="scientific">Archaeoglobus veneficus (strain DSM 11195 / SNP6)</name>
    <dbReference type="NCBI Taxonomy" id="693661"/>
    <lineage>
        <taxon>Archaea</taxon>
        <taxon>Methanobacteriati</taxon>
        <taxon>Methanobacteriota</taxon>
        <taxon>Archaeoglobi</taxon>
        <taxon>Archaeoglobales</taxon>
        <taxon>Archaeoglobaceae</taxon>
        <taxon>Archaeoglobus</taxon>
    </lineage>
</organism>
<dbReference type="Proteomes" id="UP000008136">
    <property type="component" value="Chromosome"/>
</dbReference>